<dbReference type="HOGENOM" id="CLU_2964676_0_0_1"/>
<dbReference type="EnsemblPlants" id="ORGLA12G0110400.1">
    <property type="protein sequence ID" value="ORGLA12G0110400.1"/>
    <property type="gene ID" value="ORGLA12G0110400"/>
</dbReference>
<proteinExistence type="predicted"/>
<reference evidence="1 2" key="2">
    <citation type="submission" date="2018-04" db="EMBL/GenBank/DDBJ databases">
        <title>OglaRS2 (Oryza glaberrima Reference Sequence Version 2).</title>
        <authorList>
            <person name="Zhang J."/>
            <person name="Kudrna D."/>
            <person name="Lee S."/>
            <person name="Talag J."/>
            <person name="Rajasekar S."/>
            <person name="Wing R.A."/>
        </authorList>
    </citation>
    <scope>NUCLEOTIDE SEQUENCE [LARGE SCALE GENOMIC DNA]</scope>
    <source>
        <strain evidence="1 2">cv. IRGC 96717</strain>
    </source>
</reference>
<dbReference type="Gramene" id="ORGLA12G0110400.1">
    <property type="protein sequence ID" value="ORGLA12G0110400.1"/>
    <property type="gene ID" value="ORGLA12G0110400"/>
</dbReference>
<name>I1R6E8_ORYGL</name>
<accession>I1R6E8</accession>
<dbReference type="Proteomes" id="UP000007306">
    <property type="component" value="Chromosome 12"/>
</dbReference>
<sequence>MPLVFEGVIMIQEWCTVVSCLCEGYCHDFPLCSAVVVLRGMATCVESCLVGTVVHLWPE</sequence>
<organism evidence="1 2">
    <name type="scientific">Oryza glaberrima</name>
    <name type="common">African rice</name>
    <dbReference type="NCBI Taxonomy" id="4538"/>
    <lineage>
        <taxon>Eukaryota</taxon>
        <taxon>Viridiplantae</taxon>
        <taxon>Streptophyta</taxon>
        <taxon>Embryophyta</taxon>
        <taxon>Tracheophyta</taxon>
        <taxon>Spermatophyta</taxon>
        <taxon>Magnoliopsida</taxon>
        <taxon>Liliopsida</taxon>
        <taxon>Poales</taxon>
        <taxon>Poaceae</taxon>
        <taxon>BOP clade</taxon>
        <taxon>Oryzoideae</taxon>
        <taxon>Oryzeae</taxon>
        <taxon>Oryzinae</taxon>
        <taxon>Oryza</taxon>
    </lineage>
</organism>
<keyword evidence="2" id="KW-1185">Reference proteome</keyword>
<evidence type="ECO:0000313" key="1">
    <source>
        <dbReference type="EnsemblPlants" id="ORGLA12G0110400.1"/>
    </source>
</evidence>
<dbReference type="AlphaFoldDB" id="I1R6E8"/>
<protein>
    <submittedName>
        <fullName evidence="1">Uncharacterized protein</fullName>
    </submittedName>
</protein>
<evidence type="ECO:0000313" key="2">
    <source>
        <dbReference type="Proteomes" id="UP000007306"/>
    </source>
</evidence>
<reference evidence="1" key="1">
    <citation type="submission" date="2015-06" db="UniProtKB">
        <authorList>
            <consortium name="EnsemblPlants"/>
        </authorList>
    </citation>
    <scope>IDENTIFICATION</scope>
</reference>